<dbReference type="Proteomes" id="UP000183769">
    <property type="component" value="Unassembled WGS sequence"/>
</dbReference>
<name>A0A1I5VPH1_9EURY</name>
<accession>A0A1I5VPH1</accession>
<organism evidence="1 2">
    <name type="scientific">Halolamina pelagica</name>
    <dbReference type="NCBI Taxonomy" id="699431"/>
    <lineage>
        <taxon>Archaea</taxon>
        <taxon>Methanobacteriati</taxon>
        <taxon>Methanobacteriota</taxon>
        <taxon>Stenosarchaea group</taxon>
        <taxon>Halobacteria</taxon>
        <taxon>Halobacteriales</taxon>
        <taxon>Haloferacaceae</taxon>
    </lineage>
</organism>
<protein>
    <submittedName>
        <fullName evidence="1">Uncharacterized protein</fullName>
    </submittedName>
</protein>
<sequence>MCARSGYTYDHTENECPMCDSEGYIDPDGVRW</sequence>
<dbReference type="EMBL" id="FOXI01000019">
    <property type="protein sequence ID" value="SFQ08916.1"/>
    <property type="molecule type" value="Genomic_DNA"/>
</dbReference>
<evidence type="ECO:0000313" key="2">
    <source>
        <dbReference type="Proteomes" id="UP000183769"/>
    </source>
</evidence>
<reference evidence="2" key="1">
    <citation type="submission" date="2016-10" db="EMBL/GenBank/DDBJ databases">
        <authorList>
            <person name="Varghese N."/>
            <person name="Submissions S."/>
        </authorList>
    </citation>
    <scope>NUCLEOTIDE SEQUENCE [LARGE SCALE GENOMIC DNA]</scope>
    <source>
        <strain evidence="2">CGMCC 1.10329</strain>
    </source>
</reference>
<proteinExistence type="predicted"/>
<dbReference type="AlphaFoldDB" id="A0A1I5VPH1"/>
<evidence type="ECO:0000313" key="1">
    <source>
        <dbReference type="EMBL" id="SFQ08916.1"/>
    </source>
</evidence>
<keyword evidence="2" id="KW-1185">Reference proteome</keyword>
<gene>
    <name evidence="1" type="ORF">SAMN05216277_1193</name>
</gene>